<keyword evidence="2" id="KW-1185">Reference proteome</keyword>
<accession>A0A0M3IZK6</accession>
<reference evidence="1 2" key="2">
    <citation type="submission" date="2018-11" db="EMBL/GenBank/DDBJ databases">
        <authorList>
            <consortium name="Pathogen Informatics"/>
        </authorList>
    </citation>
    <scope>NUCLEOTIDE SEQUENCE [LARGE SCALE GENOMIC DNA]</scope>
</reference>
<organism evidence="3">
    <name type="scientific">Anisakis simplex</name>
    <name type="common">Herring worm</name>
    <dbReference type="NCBI Taxonomy" id="6269"/>
    <lineage>
        <taxon>Eukaryota</taxon>
        <taxon>Metazoa</taxon>
        <taxon>Ecdysozoa</taxon>
        <taxon>Nematoda</taxon>
        <taxon>Chromadorea</taxon>
        <taxon>Rhabditida</taxon>
        <taxon>Spirurina</taxon>
        <taxon>Ascaridomorpha</taxon>
        <taxon>Ascaridoidea</taxon>
        <taxon>Anisakidae</taxon>
        <taxon>Anisakis</taxon>
        <taxon>Anisakis simplex complex</taxon>
    </lineage>
</organism>
<name>A0A0M3IZK6_ANISI</name>
<gene>
    <name evidence="1" type="ORF">ASIM_LOCUS589</name>
</gene>
<evidence type="ECO:0000313" key="2">
    <source>
        <dbReference type="Proteomes" id="UP000267096"/>
    </source>
</evidence>
<dbReference type="AlphaFoldDB" id="A0A0M3IZK6"/>
<protein>
    <submittedName>
        <fullName evidence="3">AraC family transcriptional regulator</fullName>
    </submittedName>
</protein>
<dbReference type="Proteomes" id="UP000267096">
    <property type="component" value="Unassembled WGS sequence"/>
</dbReference>
<dbReference type="EMBL" id="UYRR01000424">
    <property type="protein sequence ID" value="VDK17875.1"/>
    <property type="molecule type" value="Genomic_DNA"/>
</dbReference>
<proteinExistence type="predicted"/>
<evidence type="ECO:0000313" key="3">
    <source>
        <dbReference type="WBParaSite" id="ASIM_0000068901-mRNA-1"/>
    </source>
</evidence>
<reference evidence="3" key="1">
    <citation type="submission" date="2017-02" db="UniProtKB">
        <authorList>
            <consortium name="WormBaseParasite"/>
        </authorList>
    </citation>
    <scope>IDENTIFICATION</scope>
</reference>
<evidence type="ECO:0000313" key="1">
    <source>
        <dbReference type="EMBL" id="VDK17875.1"/>
    </source>
</evidence>
<sequence length="50" mass="5641">MDNANDNDVIPSSIIRLAEILQPIPDNTLRLCEQVEMTEGRIPLQVSFQC</sequence>
<dbReference type="WBParaSite" id="ASIM_0000068901-mRNA-1">
    <property type="protein sequence ID" value="ASIM_0000068901-mRNA-1"/>
    <property type="gene ID" value="ASIM_0000068901"/>
</dbReference>